<organism evidence="1 2">
    <name type="scientific">Catharanthus roseus</name>
    <name type="common">Madagascar periwinkle</name>
    <name type="synonym">Vinca rosea</name>
    <dbReference type="NCBI Taxonomy" id="4058"/>
    <lineage>
        <taxon>Eukaryota</taxon>
        <taxon>Viridiplantae</taxon>
        <taxon>Streptophyta</taxon>
        <taxon>Embryophyta</taxon>
        <taxon>Tracheophyta</taxon>
        <taxon>Spermatophyta</taxon>
        <taxon>Magnoliopsida</taxon>
        <taxon>eudicotyledons</taxon>
        <taxon>Gunneridae</taxon>
        <taxon>Pentapetalae</taxon>
        <taxon>asterids</taxon>
        <taxon>lamiids</taxon>
        <taxon>Gentianales</taxon>
        <taxon>Apocynaceae</taxon>
        <taxon>Rauvolfioideae</taxon>
        <taxon>Vinceae</taxon>
        <taxon>Catharanthinae</taxon>
        <taxon>Catharanthus</taxon>
    </lineage>
</organism>
<sequence length="220" mass="25087">MITRSGVYYSSLVKDFYTNITQKNNKDLITIKTTVNRGLAISFGSTSCIIFDDYAWKHSEASLRVGIHYRPNIRHSRTIWNTNDLSPRIRSVSCLIRTKLVLRSRKILNKLRVIDIYLMDKLLSASPVNLPCIIIHCMPDTVSTNMAHRVFSFPLLMDIFLHFNEEEEGEEAKGSDKECDDSNSSIQHSDALLILTKIYGRLFPKEGHKWHRGGEGASAL</sequence>
<comment type="caution">
    <text evidence="1">The sequence shown here is derived from an EMBL/GenBank/DDBJ whole genome shotgun (WGS) entry which is preliminary data.</text>
</comment>
<evidence type="ECO:0000313" key="2">
    <source>
        <dbReference type="Proteomes" id="UP001060085"/>
    </source>
</evidence>
<proteinExistence type="predicted"/>
<reference evidence="2" key="1">
    <citation type="journal article" date="2023" name="Nat. Plants">
        <title>Single-cell RNA sequencing provides a high-resolution roadmap for understanding the multicellular compartmentation of specialized metabolism.</title>
        <authorList>
            <person name="Sun S."/>
            <person name="Shen X."/>
            <person name="Li Y."/>
            <person name="Li Y."/>
            <person name="Wang S."/>
            <person name="Li R."/>
            <person name="Zhang H."/>
            <person name="Shen G."/>
            <person name="Guo B."/>
            <person name="Wei J."/>
            <person name="Xu J."/>
            <person name="St-Pierre B."/>
            <person name="Chen S."/>
            <person name="Sun C."/>
        </authorList>
    </citation>
    <scope>NUCLEOTIDE SEQUENCE [LARGE SCALE GENOMIC DNA]</scope>
</reference>
<keyword evidence="2" id="KW-1185">Reference proteome</keyword>
<name>A0ACC0AAT6_CATRO</name>
<dbReference type="Proteomes" id="UP001060085">
    <property type="component" value="Linkage Group LG06"/>
</dbReference>
<dbReference type="EMBL" id="CM044706">
    <property type="protein sequence ID" value="KAI5657881.1"/>
    <property type="molecule type" value="Genomic_DNA"/>
</dbReference>
<gene>
    <name evidence="1" type="ORF">M9H77_26674</name>
</gene>
<evidence type="ECO:0000313" key="1">
    <source>
        <dbReference type="EMBL" id="KAI5657881.1"/>
    </source>
</evidence>
<accession>A0ACC0AAT6</accession>
<protein>
    <submittedName>
        <fullName evidence="1">Uncharacterized protein</fullName>
    </submittedName>
</protein>